<evidence type="ECO:0000313" key="2">
    <source>
        <dbReference type="EMBL" id="KJA16409.1"/>
    </source>
</evidence>
<feature type="compositionally biased region" description="Polar residues" evidence="1">
    <location>
        <begin position="32"/>
        <end position="43"/>
    </location>
</feature>
<name>A0A0D2NB73_HYPSF</name>
<protein>
    <submittedName>
        <fullName evidence="2">Uncharacterized protein</fullName>
    </submittedName>
</protein>
<feature type="region of interest" description="Disordered" evidence="1">
    <location>
        <begin position="308"/>
        <end position="328"/>
    </location>
</feature>
<dbReference type="EMBL" id="KN817622">
    <property type="protein sequence ID" value="KJA16409.1"/>
    <property type="molecule type" value="Genomic_DNA"/>
</dbReference>
<dbReference type="AlphaFoldDB" id="A0A0D2NB73"/>
<evidence type="ECO:0000256" key="1">
    <source>
        <dbReference type="SAM" id="MobiDB-lite"/>
    </source>
</evidence>
<dbReference type="STRING" id="945553.A0A0D2NB73"/>
<feature type="compositionally biased region" description="Low complexity" evidence="1">
    <location>
        <begin position="8"/>
        <end position="28"/>
    </location>
</feature>
<reference evidence="3" key="1">
    <citation type="submission" date="2014-04" db="EMBL/GenBank/DDBJ databases">
        <title>Evolutionary Origins and Diversification of the Mycorrhizal Mutualists.</title>
        <authorList>
            <consortium name="DOE Joint Genome Institute"/>
            <consortium name="Mycorrhizal Genomics Consortium"/>
            <person name="Kohler A."/>
            <person name="Kuo A."/>
            <person name="Nagy L.G."/>
            <person name="Floudas D."/>
            <person name="Copeland A."/>
            <person name="Barry K.W."/>
            <person name="Cichocki N."/>
            <person name="Veneault-Fourrey C."/>
            <person name="LaButti K."/>
            <person name="Lindquist E.A."/>
            <person name="Lipzen A."/>
            <person name="Lundell T."/>
            <person name="Morin E."/>
            <person name="Murat C."/>
            <person name="Riley R."/>
            <person name="Ohm R."/>
            <person name="Sun H."/>
            <person name="Tunlid A."/>
            <person name="Henrissat B."/>
            <person name="Grigoriev I.V."/>
            <person name="Hibbett D.S."/>
            <person name="Martin F."/>
        </authorList>
    </citation>
    <scope>NUCLEOTIDE SEQUENCE [LARGE SCALE GENOMIC DNA]</scope>
    <source>
        <strain evidence="3">FD-334 SS-4</strain>
    </source>
</reference>
<accession>A0A0D2NB73</accession>
<dbReference type="Proteomes" id="UP000054270">
    <property type="component" value="Unassembled WGS sequence"/>
</dbReference>
<evidence type="ECO:0000313" key="3">
    <source>
        <dbReference type="Proteomes" id="UP000054270"/>
    </source>
</evidence>
<sequence length="328" mass="35655">MDAVPELSDSSPSPSASPSASPNPDTPAEVSGPSSTAPLQTPPTEVGSGGDELQSSATAGHIHPFQGEDFNPDPNFGSSFNDMAFTNYNSTVPLTTPPSLMLSSEEPGIISEPQVPLRDIPGSGSNMPSDIRRSTRSVIPSKRSEQLNKIGGNDTDVPHPGKENIPPQGHFLLRDLGEDWVACVEKWFELEEKLGFGEVPGTKTALPAVSTRPEEWTQWTMKTRGGVRRYDALPFIADSADLGIAIAKWWSAMQPGFRKSDDNIPASVYDTDNALLDRTQYQTDSTNEWRRMVADIKTCMIVIASTTDTTKKRKAPGDRMAGRKRLRV</sequence>
<feature type="region of interest" description="Disordered" evidence="1">
    <location>
        <begin position="113"/>
        <end position="138"/>
    </location>
</feature>
<keyword evidence="3" id="KW-1185">Reference proteome</keyword>
<proteinExistence type="predicted"/>
<organism evidence="2 3">
    <name type="scientific">Hypholoma sublateritium (strain FD-334 SS-4)</name>
    <dbReference type="NCBI Taxonomy" id="945553"/>
    <lineage>
        <taxon>Eukaryota</taxon>
        <taxon>Fungi</taxon>
        <taxon>Dikarya</taxon>
        <taxon>Basidiomycota</taxon>
        <taxon>Agaricomycotina</taxon>
        <taxon>Agaricomycetes</taxon>
        <taxon>Agaricomycetidae</taxon>
        <taxon>Agaricales</taxon>
        <taxon>Agaricineae</taxon>
        <taxon>Strophariaceae</taxon>
        <taxon>Hypholoma</taxon>
    </lineage>
</organism>
<dbReference type="OrthoDB" id="2683861at2759"/>
<gene>
    <name evidence="2" type="ORF">HYPSUDRAFT_207108</name>
</gene>
<feature type="region of interest" description="Disordered" evidence="1">
    <location>
        <begin position="1"/>
        <end position="78"/>
    </location>
</feature>